<dbReference type="Pfam" id="PF03754">
    <property type="entry name" value="At2g31720-like"/>
    <property type="match status" value="1"/>
</dbReference>
<feature type="region of interest" description="Disordered" evidence="6">
    <location>
        <begin position="1"/>
        <end position="38"/>
    </location>
</feature>
<evidence type="ECO:0000256" key="2">
    <source>
        <dbReference type="ARBA" id="ARBA00023015"/>
    </source>
</evidence>
<evidence type="ECO:0000256" key="4">
    <source>
        <dbReference type="ARBA" id="ARBA00023163"/>
    </source>
</evidence>
<protein>
    <recommendedName>
        <fullName evidence="9">B3 domain-containing protein</fullName>
    </recommendedName>
</protein>
<keyword evidence="4" id="KW-0804">Transcription</keyword>
<evidence type="ECO:0008006" key="9">
    <source>
        <dbReference type="Google" id="ProtNLM"/>
    </source>
</evidence>
<proteinExistence type="predicted"/>
<feature type="region of interest" description="Disordered" evidence="6">
    <location>
        <begin position="114"/>
        <end position="138"/>
    </location>
</feature>
<evidence type="ECO:0000313" key="8">
    <source>
        <dbReference type="Proteomes" id="UP000245207"/>
    </source>
</evidence>
<comment type="subcellular location">
    <subcellularLocation>
        <location evidence="1">Nucleus</location>
    </subcellularLocation>
</comment>
<feature type="compositionally biased region" description="Low complexity" evidence="6">
    <location>
        <begin position="17"/>
        <end position="31"/>
    </location>
</feature>
<evidence type="ECO:0000256" key="3">
    <source>
        <dbReference type="ARBA" id="ARBA00023125"/>
    </source>
</evidence>
<name>A0A2U1NG67_ARTAN</name>
<dbReference type="PANTHER" id="PTHR31541:SF60">
    <property type="entry name" value="TF-B3 DOMAIN-CONTAINING PROTEIN"/>
    <property type="match status" value="1"/>
</dbReference>
<keyword evidence="2" id="KW-0805">Transcription regulation</keyword>
<dbReference type="Gene3D" id="2.40.330.10">
    <property type="entry name" value="DNA-binding pseudobarrel domain"/>
    <property type="match status" value="1"/>
</dbReference>
<evidence type="ECO:0000256" key="6">
    <source>
        <dbReference type="SAM" id="MobiDB-lite"/>
    </source>
</evidence>
<dbReference type="EMBL" id="PKPP01002892">
    <property type="protein sequence ID" value="PWA72507.1"/>
    <property type="molecule type" value="Genomic_DNA"/>
</dbReference>
<gene>
    <name evidence="7" type="ORF">CTI12_AA269900</name>
</gene>
<comment type="caution">
    <text evidence="7">The sequence shown here is derived from an EMBL/GenBank/DDBJ whole genome shotgun (WGS) entry which is preliminary data.</text>
</comment>
<keyword evidence="5" id="KW-0539">Nucleus</keyword>
<accession>A0A2U1NG67</accession>
<evidence type="ECO:0000256" key="1">
    <source>
        <dbReference type="ARBA" id="ARBA00004123"/>
    </source>
</evidence>
<dbReference type="GO" id="GO:0005634">
    <property type="term" value="C:nucleus"/>
    <property type="evidence" value="ECO:0007669"/>
    <property type="project" value="UniProtKB-SubCell"/>
</dbReference>
<keyword evidence="3" id="KW-0238">DNA-binding</keyword>
<dbReference type="STRING" id="35608.A0A2U1NG67"/>
<dbReference type="AlphaFoldDB" id="A0A2U1NG67"/>
<sequence>MAAERVKTKSRRMRDLAASPSAAFTASTSQAKPQDSRTISELCYPHASAVYENNHNNTLADVDEDEDDDNDKYYMQERGVVNYAKEQFYFQKIQELVNRKFELFTRGELVLDDETDEEEDDTENKQRNKASSSKAVNKLKKKIKPISNDITKRLKEHITHEQNGTNIMLVIQKKLFKSDLAANQNRLTMPYNQLQTIDFLTEQEREYLLTAESNIDVSLLGPTLQMFTKKMKLVRWAINSTQSYILRTGWNNFVQENKNDLKQEAIIQVWSYRKVDHNNPCFAIAVVKRAD</sequence>
<dbReference type="SUPFAM" id="SSF101936">
    <property type="entry name" value="DNA-binding pseudobarrel domain"/>
    <property type="match status" value="1"/>
</dbReference>
<organism evidence="7 8">
    <name type="scientific">Artemisia annua</name>
    <name type="common">Sweet wormwood</name>
    <dbReference type="NCBI Taxonomy" id="35608"/>
    <lineage>
        <taxon>Eukaryota</taxon>
        <taxon>Viridiplantae</taxon>
        <taxon>Streptophyta</taxon>
        <taxon>Embryophyta</taxon>
        <taxon>Tracheophyta</taxon>
        <taxon>Spermatophyta</taxon>
        <taxon>Magnoliopsida</taxon>
        <taxon>eudicotyledons</taxon>
        <taxon>Gunneridae</taxon>
        <taxon>Pentapetalae</taxon>
        <taxon>asterids</taxon>
        <taxon>campanulids</taxon>
        <taxon>Asterales</taxon>
        <taxon>Asteraceae</taxon>
        <taxon>Asteroideae</taxon>
        <taxon>Anthemideae</taxon>
        <taxon>Artemisiinae</taxon>
        <taxon>Artemisia</taxon>
    </lineage>
</organism>
<reference evidence="7 8" key="1">
    <citation type="journal article" date="2018" name="Mol. Plant">
        <title>The genome of Artemisia annua provides insight into the evolution of Asteraceae family and artemisinin biosynthesis.</title>
        <authorList>
            <person name="Shen Q."/>
            <person name="Zhang L."/>
            <person name="Liao Z."/>
            <person name="Wang S."/>
            <person name="Yan T."/>
            <person name="Shi P."/>
            <person name="Liu M."/>
            <person name="Fu X."/>
            <person name="Pan Q."/>
            <person name="Wang Y."/>
            <person name="Lv Z."/>
            <person name="Lu X."/>
            <person name="Zhang F."/>
            <person name="Jiang W."/>
            <person name="Ma Y."/>
            <person name="Chen M."/>
            <person name="Hao X."/>
            <person name="Li L."/>
            <person name="Tang Y."/>
            <person name="Lv G."/>
            <person name="Zhou Y."/>
            <person name="Sun X."/>
            <person name="Brodelius P.E."/>
            <person name="Rose J.K.C."/>
            <person name="Tang K."/>
        </authorList>
    </citation>
    <scope>NUCLEOTIDE SEQUENCE [LARGE SCALE GENOMIC DNA]</scope>
    <source>
        <strain evidence="8">cv. Huhao1</strain>
        <tissue evidence="7">Leaf</tissue>
    </source>
</reference>
<dbReference type="PANTHER" id="PTHR31541">
    <property type="entry name" value="B3 DOMAIN PLANT PROTEIN-RELATED"/>
    <property type="match status" value="1"/>
</dbReference>
<dbReference type="GO" id="GO:0003677">
    <property type="term" value="F:DNA binding"/>
    <property type="evidence" value="ECO:0007669"/>
    <property type="project" value="UniProtKB-KW"/>
</dbReference>
<evidence type="ECO:0000256" key="5">
    <source>
        <dbReference type="ARBA" id="ARBA00023242"/>
    </source>
</evidence>
<dbReference type="InterPro" id="IPR005508">
    <property type="entry name" value="At2g31720-like"/>
</dbReference>
<keyword evidence="8" id="KW-1185">Reference proteome</keyword>
<dbReference type="InterPro" id="IPR015300">
    <property type="entry name" value="DNA-bd_pseudobarrel_sf"/>
</dbReference>
<evidence type="ECO:0000313" key="7">
    <source>
        <dbReference type="EMBL" id="PWA72507.1"/>
    </source>
</evidence>
<dbReference type="Proteomes" id="UP000245207">
    <property type="component" value="Unassembled WGS sequence"/>
</dbReference>
<dbReference type="OrthoDB" id="1935604at2759"/>